<gene>
    <name evidence="2" type="ORF">LZG35_18285</name>
</gene>
<name>A0A9Q3W4U5_9GAMM</name>
<accession>A0A9Q3W4U5</accession>
<proteinExistence type="predicted"/>
<dbReference type="EMBL" id="JAJVKT010000026">
    <property type="protein sequence ID" value="MCE7510590.1"/>
    <property type="molecule type" value="Genomic_DNA"/>
</dbReference>
<feature type="signal peptide" evidence="1">
    <location>
        <begin position="1"/>
        <end position="24"/>
    </location>
</feature>
<feature type="chain" id="PRO_5040341117" evidence="1">
    <location>
        <begin position="25"/>
        <end position="126"/>
    </location>
</feature>
<protein>
    <submittedName>
        <fullName evidence="2">Uncharacterized protein</fullName>
    </submittedName>
</protein>
<organism evidence="2 3">
    <name type="scientific">Alloalcanivorax xenomutans</name>
    <dbReference type="NCBI Taxonomy" id="1094342"/>
    <lineage>
        <taxon>Bacteria</taxon>
        <taxon>Pseudomonadati</taxon>
        <taxon>Pseudomonadota</taxon>
        <taxon>Gammaproteobacteria</taxon>
        <taxon>Oceanospirillales</taxon>
        <taxon>Alcanivoracaceae</taxon>
        <taxon>Alloalcanivorax</taxon>
    </lineage>
</organism>
<sequence length="126" mass="13796">MLKSILPRLLAASITITAFGSLHAQSPEAAPNMAQMGHQLATFSGSMHSAAEVCGDYTKDQLADMKAKQKQQMSQMGLTAEEFDTAFDAGKKKTDERWDTMSKAEQESACEELQQQMSQAFNGMIK</sequence>
<dbReference type="Proteomes" id="UP001107961">
    <property type="component" value="Unassembled WGS sequence"/>
</dbReference>
<keyword evidence="1" id="KW-0732">Signal</keyword>
<evidence type="ECO:0000313" key="2">
    <source>
        <dbReference type="EMBL" id="MCE7510590.1"/>
    </source>
</evidence>
<dbReference type="AlphaFoldDB" id="A0A9Q3W4U5"/>
<evidence type="ECO:0000313" key="3">
    <source>
        <dbReference type="Proteomes" id="UP001107961"/>
    </source>
</evidence>
<dbReference type="RefSeq" id="WP_022995708.1">
    <property type="nucleotide sequence ID" value="NZ_CBDDTQ010000006.1"/>
</dbReference>
<dbReference type="KEGG" id="axe:P40_15535"/>
<comment type="caution">
    <text evidence="2">The sequence shown here is derived from an EMBL/GenBank/DDBJ whole genome shotgun (WGS) entry which is preliminary data.</text>
</comment>
<dbReference type="GeneID" id="94687695"/>
<reference evidence="2" key="1">
    <citation type="submission" date="2022-01" db="EMBL/GenBank/DDBJ databases">
        <authorList>
            <person name="Karlyshev A.V."/>
            <person name="Jaspars M."/>
        </authorList>
    </citation>
    <scope>NUCLEOTIDE SEQUENCE</scope>
    <source>
        <strain evidence="2">AGSA3-2</strain>
    </source>
</reference>
<keyword evidence="3" id="KW-1185">Reference proteome</keyword>
<evidence type="ECO:0000256" key="1">
    <source>
        <dbReference type="SAM" id="SignalP"/>
    </source>
</evidence>